<dbReference type="AlphaFoldDB" id="A0A2I0JX93"/>
<evidence type="ECO:0000313" key="1">
    <source>
        <dbReference type="EMBL" id="PKI60948.1"/>
    </source>
</evidence>
<accession>A0A2I0JX93</accession>
<evidence type="ECO:0000313" key="2">
    <source>
        <dbReference type="Proteomes" id="UP000233551"/>
    </source>
</evidence>
<comment type="caution">
    <text evidence="1">The sequence shown here is derived from an EMBL/GenBank/DDBJ whole genome shotgun (WGS) entry which is preliminary data.</text>
</comment>
<organism evidence="1 2">
    <name type="scientific">Punica granatum</name>
    <name type="common">Pomegranate</name>
    <dbReference type="NCBI Taxonomy" id="22663"/>
    <lineage>
        <taxon>Eukaryota</taxon>
        <taxon>Viridiplantae</taxon>
        <taxon>Streptophyta</taxon>
        <taxon>Embryophyta</taxon>
        <taxon>Tracheophyta</taxon>
        <taxon>Spermatophyta</taxon>
        <taxon>Magnoliopsida</taxon>
        <taxon>eudicotyledons</taxon>
        <taxon>Gunneridae</taxon>
        <taxon>Pentapetalae</taxon>
        <taxon>rosids</taxon>
        <taxon>malvids</taxon>
        <taxon>Myrtales</taxon>
        <taxon>Lythraceae</taxon>
        <taxon>Punica</taxon>
    </lineage>
</organism>
<sequence>MCRCTTDMIQLEDLSHGLEEESQDDRVGHEGELWDNHRGQYSLSLKPSLDDPGFDLILLLLGLAAGSSRFALFGIRALAPIQQQFERMNVMVDLIYDRLERRDKHIE</sequence>
<dbReference type="EMBL" id="PGOL01001092">
    <property type="protein sequence ID" value="PKI60948.1"/>
    <property type="molecule type" value="Genomic_DNA"/>
</dbReference>
<dbReference type="Proteomes" id="UP000233551">
    <property type="component" value="Unassembled WGS sequence"/>
</dbReference>
<name>A0A2I0JX93_PUNGR</name>
<keyword evidence="2" id="KW-1185">Reference proteome</keyword>
<proteinExistence type="predicted"/>
<protein>
    <submittedName>
        <fullName evidence="1">Uncharacterized protein</fullName>
    </submittedName>
</protein>
<gene>
    <name evidence="1" type="ORF">CRG98_018654</name>
</gene>
<reference evidence="1 2" key="1">
    <citation type="submission" date="2017-11" db="EMBL/GenBank/DDBJ databases">
        <title>De-novo sequencing of pomegranate (Punica granatum L.) genome.</title>
        <authorList>
            <person name="Akparov Z."/>
            <person name="Amiraslanov A."/>
            <person name="Hajiyeva S."/>
            <person name="Abbasov M."/>
            <person name="Kaur K."/>
            <person name="Hamwieh A."/>
            <person name="Solovyev V."/>
            <person name="Salamov A."/>
            <person name="Braich B."/>
            <person name="Kosarev P."/>
            <person name="Mahmoud A."/>
            <person name="Hajiyev E."/>
            <person name="Babayeva S."/>
            <person name="Izzatullayeva V."/>
            <person name="Mammadov A."/>
            <person name="Mammadov A."/>
            <person name="Sharifova S."/>
            <person name="Ojaghi J."/>
            <person name="Eynullazada K."/>
            <person name="Bayramov B."/>
            <person name="Abdulazimova A."/>
            <person name="Shahmuradov I."/>
        </authorList>
    </citation>
    <scope>NUCLEOTIDE SEQUENCE [LARGE SCALE GENOMIC DNA]</scope>
    <source>
        <strain evidence="2">cv. AG2017</strain>
        <tissue evidence="1">Leaf</tissue>
    </source>
</reference>